<evidence type="ECO:0000256" key="15">
    <source>
        <dbReference type="RuleBase" id="RU003357"/>
    </source>
</evidence>
<dbReference type="GO" id="GO:0038023">
    <property type="term" value="F:signaling receptor activity"/>
    <property type="evidence" value="ECO:0007669"/>
    <property type="project" value="InterPro"/>
</dbReference>
<dbReference type="InterPro" id="IPR000531">
    <property type="entry name" value="Beta-barrel_TonB"/>
</dbReference>
<gene>
    <name evidence="19" type="ordered locus">Caul_1474</name>
</gene>
<dbReference type="KEGG" id="cak:Caul_1474"/>
<keyword evidence="10 15" id="KW-0798">TonB box</keyword>
<feature type="signal peptide" evidence="16">
    <location>
        <begin position="1"/>
        <end position="21"/>
    </location>
</feature>
<evidence type="ECO:0000256" key="8">
    <source>
        <dbReference type="ARBA" id="ARBA00023004"/>
    </source>
</evidence>
<dbReference type="CDD" id="cd01347">
    <property type="entry name" value="ligand_gated_channel"/>
    <property type="match status" value="1"/>
</dbReference>
<comment type="subcellular location">
    <subcellularLocation>
        <location evidence="1 14">Cell outer membrane</location>
        <topology evidence="1 14">Multi-pass membrane protein</topology>
    </subcellularLocation>
</comment>
<dbReference type="Pfam" id="PF07715">
    <property type="entry name" value="Plug"/>
    <property type="match status" value="1"/>
</dbReference>
<keyword evidence="6 14" id="KW-0812">Transmembrane</keyword>
<dbReference type="GO" id="GO:0015344">
    <property type="term" value="F:siderophore uptake transmembrane transporter activity"/>
    <property type="evidence" value="ECO:0007669"/>
    <property type="project" value="TreeGrafter"/>
</dbReference>
<evidence type="ECO:0000256" key="14">
    <source>
        <dbReference type="PROSITE-ProRule" id="PRU01360"/>
    </source>
</evidence>
<dbReference type="PANTHER" id="PTHR32552">
    <property type="entry name" value="FERRICHROME IRON RECEPTOR-RELATED"/>
    <property type="match status" value="1"/>
</dbReference>
<dbReference type="GO" id="GO:0015891">
    <property type="term" value="P:siderophore transport"/>
    <property type="evidence" value="ECO:0007669"/>
    <property type="project" value="InterPro"/>
</dbReference>
<evidence type="ECO:0000256" key="10">
    <source>
        <dbReference type="ARBA" id="ARBA00023077"/>
    </source>
</evidence>
<keyword evidence="7 16" id="KW-0732">Signal</keyword>
<keyword evidence="3 14" id="KW-0813">Transport</keyword>
<evidence type="ECO:0000256" key="9">
    <source>
        <dbReference type="ARBA" id="ARBA00023065"/>
    </source>
</evidence>
<dbReference type="InterPro" id="IPR012910">
    <property type="entry name" value="Plug_dom"/>
</dbReference>
<dbReference type="InterPro" id="IPR037066">
    <property type="entry name" value="Plug_dom_sf"/>
</dbReference>
<proteinExistence type="inferred from homology"/>
<evidence type="ECO:0000256" key="3">
    <source>
        <dbReference type="ARBA" id="ARBA00022448"/>
    </source>
</evidence>
<evidence type="ECO:0000259" key="18">
    <source>
        <dbReference type="Pfam" id="PF07715"/>
    </source>
</evidence>
<feature type="chain" id="PRO_5002755301" evidence="16">
    <location>
        <begin position="22"/>
        <end position="715"/>
    </location>
</feature>
<reference evidence="19" key="1">
    <citation type="submission" date="2008-01" db="EMBL/GenBank/DDBJ databases">
        <title>Complete sequence of chromosome of Caulobacter sp. K31.</title>
        <authorList>
            <consortium name="US DOE Joint Genome Institute"/>
            <person name="Copeland A."/>
            <person name="Lucas S."/>
            <person name="Lapidus A."/>
            <person name="Barry K."/>
            <person name="Glavina del Rio T."/>
            <person name="Dalin E."/>
            <person name="Tice H."/>
            <person name="Pitluck S."/>
            <person name="Bruce D."/>
            <person name="Goodwin L."/>
            <person name="Thompson L.S."/>
            <person name="Brettin T."/>
            <person name="Detter J.C."/>
            <person name="Han C."/>
            <person name="Schmutz J."/>
            <person name="Larimer F."/>
            <person name="Land M."/>
            <person name="Hauser L."/>
            <person name="Kyrpides N."/>
            <person name="Kim E."/>
            <person name="Stephens C."/>
            <person name="Richardson P."/>
        </authorList>
    </citation>
    <scope>NUCLEOTIDE SEQUENCE [LARGE SCALE GENOMIC DNA]</scope>
    <source>
        <strain evidence="19">K31</strain>
    </source>
</reference>
<protein>
    <submittedName>
        <fullName evidence="19">TonB-dependent siderophore receptor</fullName>
    </submittedName>
</protein>
<dbReference type="SUPFAM" id="SSF56935">
    <property type="entry name" value="Porins"/>
    <property type="match status" value="1"/>
</dbReference>
<dbReference type="Gene3D" id="2.170.130.10">
    <property type="entry name" value="TonB-dependent receptor, plug domain"/>
    <property type="match status" value="1"/>
</dbReference>
<evidence type="ECO:0000256" key="6">
    <source>
        <dbReference type="ARBA" id="ARBA00022692"/>
    </source>
</evidence>
<dbReference type="STRING" id="366602.Caul_1474"/>
<keyword evidence="11 14" id="KW-0472">Membrane</keyword>
<dbReference type="InterPro" id="IPR039426">
    <property type="entry name" value="TonB-dep_rcpt-like"/>
</dbReference>
<dbReference type="PANTHER" id="PTHR32552:SF68">
    <property type="entry name" value="FERRICHROME OUTER MEMBRANE TRANSPORTER_PHAGE RECEPTOR"/>
    <property type="match status" value="1"/>
</dbReference>
<accession>B0T0F8</accession>
<dbReference type="Pfam" id="PF00593">
    <property type="entry name" value="TonB_dep_Rec_b-barrel"/>
    <property type="match status" value="1"/>
</dbReference>
<keyword evidence="9" id="KW-0406">Ion transport</keyword>
<sequence precursor="true">MKSKALLLALLATAVPLYAMAADAPADDKTSVDGVTVTARAHDTVGSTGSKLATPLVDTPQSVAVITGERIDQLGLQSLNQALRYTAGVTPETRGGVVTRYDQFKLRGFDVNATFLDGLSNLYPGWYADAQVDASTVDRIEILKGPASVLYGNSPPGGLINYVSKTPREVAGGEIEVRAGNNKLVEASIDTTGPIAGDTRYTYRLVAMARQGDGQAVTTEHQRYVVAPSFTWRPDEATTVTVLGRYQHDPKAASYGGAPSEGSAFKNPLGQLQPDFYDGDPNFEAYNRTQATIGYLAEHRFNDIFAVHQNLRYSRVESNYESVYATGLDANDRTLHRATAASLESVDGFVVDNQASAHFTTSALTHDVLLGLDYQHAMAKVRSGFGAAPDLDIFAPVYGQPIIDPRGDPTAYRSDMRIKQEQTGLYLQDQIKLDKLIVLVGVRRDSLKQDTTTLGAFGATTVIDQDHASGRVGMLYHFDSGFAPYVSWSQSFEPQGPYGTRTFKPITGDQIEAGVKYESPDKKIYATLAAFELKRQDVLSPDPANTNESIQGGEVRSRGVEFEGRAKLTSQLSLSGAATWLDVENTKDMLATADYVTYFNLKGRAPVGVAKKTASVFADYDFDGGLAGLGVGAGVRYVGSSWGNPINSFKAPAYTLVDMSLSYDLGQMSEGLKGWKAMASATNLFDKRYVSSCYSDAWCWFGAQRSVQVGLKRSW</sequence>
<keyword evidence="8" id="KW-0408">Iron</keyword>
<dbReference type="HOGENOM" id="CLU_008287_9_0_5"/>
<dbReference type="OrthoDB" id="9760333at2"/>
<evidence type="ECO:0000256" key="16">
    <source>
        <dbReference type="SAM" id="SignalP"/>
    </source>
</evidence>
<evidence type="ECO:0000256" key="7">
    <source>
        <dbReference type="ARBA" id="ARBA00022729"/>
    </source>
</evidence>
<dbReference type="InterPro" id="IPR010105">
    <property type="entry name" value="TonB_sidphr_rcpt"/>
</dbReference>
<dbReference type="InterPro" id="IPR036942">
    <property type="entry name" value="Beta-barrel_TonB_sf"/>
</dbReference>
<keyword evidence="4 14" id="KW-1134">Transmembrane beta strand</keyword>
<keyword evidence="12 19" id="KW-0675">Receptor</keyword>
<keyword evidence="13 14" id="KW-0998">Cell outer membrane</keyword>
<dbReference type="AlphaFoldDB" id="B0T0F8"/>
<name>B0T0F8_CAUSK</name>
<dbReference type="EMBL" id="CP000927">
    <property type="protein sequence ID" value="ABZ70604.1"/>
    <property type="molecule type" value="Genomic_DNA"/>
</dbReference>
<feature type="domain" description="TonB-dependent receptor-like beta-barrel" evidence="17">
    <location>
        <begin position="232"/>
        <end position="684"/>
    </location>
</feature>
<evidence type="ECO:0000256" key="13">
    <source>
        <dbReference type="ARBA" id="ARBA00023237"/>
    </source>
</evidence>
<keyword evidence="5" id="KW-0410">Iron transport</keyword>
<dbReference type="Gene3D" id="2.40.170.20">
    <property type="entry name" value="TonB-dependent receptor, beta-barrel domain"/>
    <property type="match status" value="1"/>
</dbReference>
<comment type="similarity">
    <text evidence="2 14 15">Belongs to the TonB-dependent receptor family.</text>
</comment>
<dbReference type="eggNOG" id="COG4773">
    <property type="taxonomic scope" value="Bacteria"/>
</dbReference>
<evidence type="ECO:0000256" key="2">
    <source>
        <dbReference type="ARBA" id="ARBA00009810"/>
    </source>
</evidence>
<evidence type="ECO:0000256" key="1">
    <source>
        <dbReference type="ARBA" id="ARBA00004571"/>
    </source>
</evidence>
<organism evidence="19">
    <name type="scientific">Caulobacter sp. (strain K31)</name>
    <dbReference type="NCBI Taxonomy" id="366602"/>
    <lineage>
        <taxon>Bacteria</taxon>
        <taxon>Pseudomonadati</taxon>
        <taxon>Pseudomonadota</taxon>
        <taxon>Alphaproteobacteria</taxon>
        <taxon>Caulobacterales</taxon>
        <taxon>Caulobacteraceae</taxon>
        <taxon>Caulobacter</taxon>
    </lineage>
</organism>
<evidence type="ECO:0000256" key="11">
    <source>
        <dbReference type="ARBA" id="ARBA00023136"/>
    </source>
</evidence>
<dbReference type="GO" id="GO:0009279">
    <property type="term" value="C:cell outer membrane"/>
    <property type="evidence" value="ECO:0007669"/>
    <property type="project" value="UniProtKB-SubCell"/>
</dbReference>
<evidence type="ECO:0000259" key="17">
    <source>
        <dbReference type="Pfam" id="PF00593"/>
    </source>
</evidence>
<dbReference type="NCBIfam" id="TIGR01783">
    <property type="entry name" value="TonB-siderophor"/>
    <property type="match status" value="1"/>
</dbReference>
<evidence type="ECO:0000313" key="19">
    <source>
        <dbReference type="EMBL" id="ABZ70604.1"/>
    </source>
</evidence>
<dbReference type="FunFam" id="2.170.130.10:FF:000001">
    <property type="entry name" value="Catecholate siderophore TonB-dependent receptor"/>
    <property type="match status" value="1"/>
</dbReference>
<evidence type="ECO:0000256" key="12">
    <source>
        <dbReference type="ARBA" id="ARBA00023170"/>
    </source>
</evidence>
<feature type="domain" description="TonB-dependent receptor plug" evidence="18">
    <location>
        <begin position="56"/>
        <end position="158"/>
    </location>
</feature>
<evidence type="ECO:0000256" key="4">
    <source>
        <dbReference type="ARBA" id="ARBA00022452"/>
    </source>
</evidence>
<dbReference type="PROSITE" id="PS52016">
    <property type="entry name" value="TONB_DEPENDENT_REC_3"/>
    <property type="match status" value="1"/>
</dbReference>
<evidence type="ECO:0000256" key="5">
    <source>
        <dbReference type="ARBA" id="ARBA00022496"/>
    </source>
</evidence>